<dbReference type="Pfam" id="PF06314">
    <property type="entry name" value="ADC"/>
    <property type="match status" value="1"/>
</dbReference>
<organism evidence="7 8">
    <name type="scientific">Penicillium oxalicum (strain 114-2 / CGMCC 5302)</name>
    <name type="common">Penicillium decumbens</name>
    <dbReference type="NCBI Taxonomy" id="933388"/>
    <lineage>
        <taxon>Eukaryota</taxon>
        <taxon>Fungi</taxon>
        <taxon>Dikarya</taxon>
        <taxon>Ascomycota</taxon>
        <taxon>Pezizomycotina</taxon>
        <taxon>Eurotiomycetes</taxon>
        <taxon>Eurotiomycetidae</taxon>
        <taxon>Eurotiales</taxon>
        <taxon>Aspergillaceae</taxon>
        <taxon>Penicillium</taxon>
    </lineage>
</organism>
<dbReference type="Pfam" id="PF01494">
    <property type="entry name" value="FAD_binding_3"/>
    <property type="match status" value="1"/>
</dbReference>
<gene>
    <name evidence="7" type="ORF">PDE_04241</name>
</gene>
<dbReference type="PhylomeDB" id="S8B449"/>
<evidence type="ECO:0000313" key="7">
    <source>
        <dbReference type="EMBL" id="EPS29292.1"/>
    </source>
</evidence>
<dbReference type="InterPro" id="IPR002938">
    <property type="entry name" value="FAD-bd"/>
</dbReference>
<proteinExistence type="inferred from homology"/>
<evidence type="ECO:0000256" key="3">
    <source>
        <dbReference type="ARBA" id="ARBA00022827"/>
    </source>
</evidence>
<dbReference type="SUPFAM" id="SSF51905">
    <property type="entry name" value="FAD/NAD(P)-binding domain"/>
    <property type="match status" value="1"/>
</dbReference>
<evidence type="ECO:0000256" key="2">
    <source>
        <dbReference type="ARBA" id="ARBA00022630"/>
    </source>
</evidence>
<evidence type="ECO:0000256" key="5">
    <source>
        <dbReference type="ARBA" id="ARBA00023033"/>
    </source>
</evidence>
<dbReference type="InterPro" id="IPR023375">
    <property type="entry name" value="ADC_dom_sf"/>
</dbReference>
<accession>S8B449</accession>
<protein>
    <recommendedName>
        <fullName evidence="6">FAD-binding domain-containing protein</fullName>
    </recommendedName>
</protein>
<dbReference type="Gene3D" id="3.50.50.60">
    <property type="entry name" value="FAD/NAD(P)-binding domain"/>
    <property type="match status" value="1"/>
</dbReference>
<evidence type="ECO:0000313" key="8">
    <source>
        <dbReference type="Proteomes" id="UP000019376"/>
    </source>
</evidence>
<dbReference type="STRING" id="933388.S8B449"/>
<dbReference type="PANTHER" id="PTHR13789:SF261">
    <property type="entry name" value="HYDROXYLASE, PUTATIVE (AFU_ORTHOLOGUE AFUA_7G00590)-RELATED"/>
    <property type="match status" value="1"/>
</dbReference>
<evidence type="ECO:0000259" key="6">
    <source>
        <dbReference type="Pfam" id="PF01494"/>
    </source>
</evidence>
<dbReference type="InterPro" id="IPR036188">
    <property type="entry name" value="FAD/NAD-bd_sf"/>
</dbReference>
<comment type="similarity">
    <text evidence="1">Belongs to the paxM FAD-dependent monooxygenase family.</text>
</comment>
<keyword evidence="3" id="KW-0274">FAD</keyword>
<evidence type="ECO:0000256" key="4">
    <source>
        <dbReference type="ARBA" id="ARBA00023002"/>
    </source>
</evidence>
<reference evidence="7 8" key="1">
    <citation type="journal article" date="2013" name="PLoS ONE">
        <title>Genomic and secretomic analyses reveal unique features of the lignocellulolytic enzyme system of Penicillium decumbens.</title>
        <authorList>
            <person name="Liu G."/>
            <person name="Zhang L."/>
            <person name="Wei X."/>
            <person name="Zou G."/>
            <person name="Qin Y."/>
            <person name="Ma L."/>
            <person name="Li J."/>
            <person name="Zheng H."/>
            <person name="Wang S."/>
            <person name="Wang C."/>
            <person name="Xun L."/>
            <person name="Zhao G.-P."/>
            <person name="Zhou Z."/>
            <person name="Qu Y."/>
        </authorList>
    </citation>
    <scope>NUCLEOTIDE SEQUENCE [LARGE SCALE GENOMIC DNA]</scope>
    <source>
        <strain evidence="8">114-2 / CGMCC 5302</strain>
    </source>
</reference>
<dbReference type="InterPro" id="IPR050493">
    <property type="entry name" value="FAD-dep_Monooxygenase_BioMet"/>
</dbReference>
<dbReference type="eggNOG" id="KOG2614">
    <property type="taxonomic scope" value="Eukaryota"/>
</dbReference>
<sequence length="699" mass="77389">MTIIYPDGNATPGGLRILIVGAGIGGLTAAIGLRQQGHRVELFERSRFANEIGAAIHLSSNANSVLLKLGVDVTKFGAVECETLREYTPAGEISHITPVKQHGALWRNPWLLVHRAHFHEGLKAAAQGPGKGEPAVLHTSSKVVDVDPHNATVTLENGDIIEGDVVIGADGVHSLTRQKLSPDIKPFSSGKNAFRFLISRQQALDDPETRSIAQDYGAVDMWDSSDRRVVIYPCANNELLNFICIHPDSLTTINEGGDSYNQSISKETLLDVYKDFSPQVRKLLAKADPESLKLWPLLDMASVPTWVKDRMALLGDAVHPFLPYRGSGGAMAIEDAVSLSVMLPGHITKAQVPERLKLYEKARYARATTVQEMTRESVQFLPPDKSFGMVVYIFGHDEFDHSTQMLREHQWSQMPNAYWRQPTVFGPMPGPRQDFMGNDRALKSQSSTFQTASIKFKTSRTLLKNLLPSDRYSFMGPGSVARASFSITTLNKMDWLGGGGYRHIGLYIHGVQYKKENGEVVRGTYMPVLFENLADPIISGREELGMPKLYSAIDVFERHNSYRSQTSWQGAVWGHFELEDLEDDHQSAAKGTIGGEDDEGILVHRYIPKVGRDQKGTAEAEYPVFVPHAQESKVVSSTITRVRRTKNAKIEINALGWDALPTINHVVTRLEEIPVDEILEAKITEGTGVPDVSSAYRLE</sequence>
<evidence type="ECO:0000256" key="1">
    <source>
        <dbReference type="ARBA" id="ARBA00007992"/>
    </source>
</evidence>
<keyword evidence="2" id="KW-0285">Flavoprotein</keyword>
<dbReference type="AlphaFoldDB" id="S8B449"/>
<name>S8B449_PENO1</name>
<dbReference type="GO" id="GO:0004497">
    <property type="term" value="F:monooxygenase activity"/>
    <property type="evidence" value="ECO:0007669"/>
    <property type="project" value="UniProtKB-KW"/>
</dbReference>
<dbReference type="FunFam" id="2.40.400.10:FF:000001">
    <property type="entry name" value="FAD binding domain protein"/>
    <property type="match status" value="1"/>
</dbReference>
<feature type="domain" description="FAD-binding" evidence="6">
    <location>
        <begin position="17"/>
        <end position="371"/>
    </location>
</feature>
<dbReference type="SUPFAM" id="SSF160104">
    <property type="entry name" value="Acetoacetate decarboxylase-like"/>
    <property type="match status" value="1"/>
</dbReference>
<keyword evidence="5" id="KW-0503">Monooxygenase</keyword>
<dbReference type="GO" id="GO:0016829">
    <property type="term" value="F:lyase activity"/>
    <property type="evidence" value="ECO:0007669"/>
    <property type="project" value="InterPro"/>
</dbReference>
<keyword evidence="4" id="KW-0560">Oxidoreductase</keyword>
<dbReference type="SUPFAM" id="SSF54373">
    <property type="entry name" value="FAD-linked reductases, C-terminal domain"/>
    <property type="match status" value="1"/>
</dbReference>
<dbReference type="PRINTS" id="PR00420">
    <property type="entry name" value="RNGMNOXGNASE"/>
</dbReference>
<dbReference type="OrthoDB" id="1047367at2759"/>
<dbReference type="GO" id="GO:0071949">
    <property type="term" value="F:FAD binding"/>
    <property type="evidence" value="ECO:0007669"/>
    <property type="project" value="InterPro"/>
</dbReference>
<dbReference type="PANTHER" id="PTHR13789">
    <property type="entry name" value="MONOOXYGENASE"/>
    <property type="match status" value="1"/>
</dbReference>
<dbReference type="EMBL" id="KB644411">
    <property type="protein sequence ID" value="EPS29292.1"/>
    <property type="molecule type" value="Genomic_DNA"/>
</dbReference>
<dbReference type="Gene3D" id="2.40.400.10">
    <property type="entry name" value="Acetoacetate decarboxylase-like"/>
    <property type="match status" value="1"/>
</dbReference>
<keyword evidence="8" id="KW-1185">Reference proteome</keyword>
<dbReference type="InterPro" id="IPR010451">
    <property type="entry name" value="Acetoacetate_decarboxylase"/>
</dbReference>
<dbReference type="Proteomes" id="UP000019376">
    <property type="component" value="Unassembled WGS sequence"/>
</dbReference>
<dbReference type="HOGENOM" id="CLU_014528_0_0_1"/>